<evidence type="ECO:0000259" key="2">
    <source>
        <dbReference type="Pfam" id="PF10383"/>
    </source>
</evidence>
<dbReference type="PANTHER" id="PTHR38046:SF1">
    <property type="entry name" value="CRYPTIC LOCI REGULATOR 2"/>
    <property type="match status" value="1"/>
</dbReference>
<name>A0A1L7XHR8_9HELO</name>
<dbReference type="OrthoDB" id="2421327at2759"/>
<dbReference type="GO" id="GO:0070824">
    <property type="term" value="C:SHREC complex"/>
    <property type="evidence" value="ECO:0007669"/>
    <property type="project" value="InterPro"/>
</dbReference>
<dbReference type="Pfam" id="PF16761">
    <property type="entry name" value="Clr2_transil"/>
    <property type="match status" value="1"/>
</dbReference>
<feature type="compositionally biased region" description="Basic and acidic residues" evidence="1">
    <location>
        <begin position="182"/>
        <end position="208"/>
    </location>
</feature>
<sequence length="626" mass="70909">MQKTESLYPLIVCRSDGQLEHITRTGIKELNQPTTAQQNDTPDANGNVDCYRRLEDASEKGLDWRRKLGGMFKEAIMMDSKEHSKKRYVLKELPEGYTLWEHVKYNKKKMDTEDKKKEKGRHAAGIYERQDAYLYGHPLGRKKRFRSPVEFFPHLLWLAVDKEGDPANCSCKICYPEKDEVQTPEDAVKEIPKPEPVEIKPPVKKEPKPAPSSSNSRSVPSSSTAPPPPPAAPVRATATPSKLPTARPTNGRSPEATADGDPDSKYFYRPGELVWFNNGLNWRLGVIGRRGLLNEHPRYLIQPLSNPLQHQPPQIKTDQKTSLRPWLAWSAPLPTISQINNISFDKIPWERVITGEFNDGRKPDYVVDGSILAAKMIDASYSLFDRNDHALAGPGEVHYNGMFFGAEKIWVGEPVRLRVKVKAVPDIVVMVVQKLIERTVQGRSSVTFVGDVYKLVQMPSPYTNRSQWPTPDLPARMVADLRYRNEVADDAHANIWSEWRLLEPAARKELADIRGRWYEARTLLPILRGAEKYEEDKRSGKILDVGLFMNGRLDNNGVPEQRRKNRRDTVGASVPAGFKFSRGLDGLPAENVFPDEQQLQAPLQLDDANDLDQFMDLDGAGQNFYV</sequence>
<dbReference type="Proteomes" id="UP000184330">
    <property type="component" value="Unassembled WGS sequence"/>
</dbReference>
<dbReference type="GO" id="GO:0033553">
    <property type="term" value="C:rDNA heterochromatin"/>
    <property type="evidence" value="ECO:0007669"/>
    <property type="project" value="TreeGrafter"/>
</dbReference>
<keyword evidence="5" id="KW-1185">Reference proteome</keyword>
<evidence type="ECO:0000313" key="5">
    <source>
        <dbReference type="Proteomes" id="UP000184330"/>
    </source>
</evidence>
<dbReference type="InterPro" id="IPR031915">
    <property type="entry name" value="Clr2_N"/>
</dbReference>
<protein>
    <recommendedName>
        <fullName evidence="6">Transcription-silencing protein Clr2</fullName>
    </recommendedName>
</protein>
<dbReference type="GO" id="GO:0030466">
    <property type="term" value="P:silent mating-type cassette heterochromatin formation"/>
    <property type="evidence" value="ECO:0007669"/>
    <property type="project" value="TreeGrafter"/>
</dbReference>
<organism evidence="4 5">
    <name type="scientific">Phialocephala subalpina</name>
    <dbReference type="NCBI Taxonomy" id="576137"/>
    <lineage>
        <taxon>Eukaryota</taxon>
        <taxon>Fungi</taxon>
        <taxon>Dikarya</taxon>
        <taxon>Ascomycota</taxon>
        <taxon>Pezizomycotina</taxon>
        <taxon>Leotiomycetes</taxon>
        <taxon>Helotiales</taxon>
        <taxon>Mollisiaceae</taxon>
        <taxon>Phialocephala</taxon>
        <taxon>Phialocephala fortinii species complex</taxon>
    </lineage>
</organism>
<dbReference type="AlphaFoldDB" id="A0A1L7XHR8"/>
<feature type="compositionally biased region" description="Low complexity" evidence="1">
    <location>
        <begin position="211"/>
        <end position="224"/>
    </location>
</feature>
<gene>
    <name evidence="4" type="ORF">PAC_14395</name>
</gene>
<dbReference type="STRING" id="576137.A0A1L7XHR8"/>
<evidence type="ECO:0000256" key="1">
    <source>
        <dbReference type="SAM" id="MobiDB-lite"/>
    </source>
</evidence>
<feature type="domain" description="Cryptic loci regulator 2 N-terminal" evidence="3">
    <location>
        <begin position="88"/>
        <end position="174"/>
    </location>
</feature>
<reference evidence="4 5" key="1">
    <citation type="submission" date="2016-03" db="EMBL/GenBank/DDBJ databases">
        <authorList>
            <person name="Ploux O."/>
        </authorList>
    </citation>
    <scope>NUCLEOTIDE SEQUENCE [LARGE SCALE GENOMIC DNA]</scope>
    <source>
        <strain evidence="4 5">UAMH 11012</strain>
    </source>
</reference>
<evidence type="ECO:0000259" key="3">
    <source>
        <dbReference type="Pfam" id="PF16761"/>
    </source>
</evidence>
<evidence type="ECO:0000313" key="4">
    <source>
        <dbReference type="EMBL" id="CZR64497.1"/>
    </source>
</evidence>
<feature type="region of interest" description="Disordered" evidence="1">
    <location>
        <begin position="182"/>
        <end position="263"/>
    </location>
</feature>
<dbReference type="InterPro" id="IPR038986">
    <property type="entry name" value="Clr2"/>
</dbReference>
<feature type="domain" description="Cryptic loci regulator 2 C-terminal" evidence="2">
    <location>
        <begin position="398"/>
        <end position="519"/>
    </location>
</feature>
<proteinExistence type="predicted"/>
<dbReference type="PANTHER" id="PTHR38046">
    <property type="entry name" value="CRYPTIC LOCI REGULATOR 2"/>
    <property type="match status" value="1"/>
</dbReference>
<dbReference type="GO" id="GO:0031934">
    <property type="term" value="C:mating-type region heterochromatin"/>
    <property type="evidence" value="ECO:0007669"/>
    <property type="project" value="TreeGrafter"/>
</dbReference>
<evidence type="ECO:0008006" key="6">
    <source>
        <dbReference type="Google" id="ProtNLM"/>
    </source>
</evidence>
<dbReference type="EMBL" id="FJOG01000027">
    <property type="protein sequence ID" value="CZR64497.1"/>
    <property type="molecule type" value="Genomic_DNA"/>
</dbReference>
<dbReference type="Pfam" id="PF10383">
    <property type="entry name" value="Clr2"/>
    <property type="match status" value="1"/>
</dbReference>
<accession>A0A1L7XHR8</accession>
<dbReference type="InterPro" id="IPR018839">
    <property type="entry name" value="Tscrpt-silencing_Clr2_C"/>
</dbReference>